<name>A0A0H2RKC9_9AGAM</name>
<feature type="compositionally biased region" description="Basic and acidic residues" evidence="1">
    <location>
        <begin position="139"/>
        <end position="158"/>
    </location>
</feature>
<keyword evidence="3" id="KW-1185">Reference proteome</keyword>
<gene>
    <name evidence="2" type="ORF">SCHPADRAFT_731404</name>
</gene>
<dbReference type="AlphaFoldDB" id="A0A0H2RKC9"/>
<proteinExistence type="predicted"/>
<protein>
    <submittedName>
        <fullName evidence="2">Uncharacterized protein</fullName>
    </submittedName>
</protein>
<evidence type="ECO:0000313" key="3">
    <source>
        <dbReference type="Proteomes" id="UP000053477"/>
    </source>
</evidence>
<feature type="region of interest" description="Disordered" evidence="1">
    <location>
        <begin position="138"/>
        <end position="158"/>
    </location>
</feature>
<dbReference type="Proteomes" id="UP000053477">
    <property type="component" value="Unassembled WGS sequence"/>
</dbReference>
<sequence length="202" mass="23284">MHGSDRTEAPQLVAAIFLPNPFSRLVETMSCVSLESLCGDIFRELLHLLMELPGTMWRLRRIVEMTAAPRLALSRTSLPENRESQRSGLFLALKTHILALTPSLPSRSRLIHSSNPNLDSSARKTNYKHLKMNSYSTPIRDDMSPYRTPDVRSRESIQERREPTIFPTLKLFSTFLRLLRPSSFYTQFQTSRRDRNTSRASF</sequence>
<reference evidence="2 3" key="1">
    <citation type="submission" date="2015-04" db="EMBL/GenBank/DDBJ databases">
        <title>Complete genome sequence of Schizopora paradoxa KUC8140, a cosmopolitan wood degrader in East Asia.</title>
        <authorList>
            <consortium name="DOE Joint Genome Institute"/>
            <person name="Min B."/>
            <person name="Park H."/>
            <person name="Jang Y."/>
            <person name="Kim J.-J."/>
            <person name="Kim K.H."/>
            <person name="Pangilinan J."/>
            <person name="Lipzen A."/>
            <person name="Riley R."/>
            <person name="Grigoriev I.V."/>
            <person name="Spatafora J.W."/>
            <person name="Choi I.-G."/>
        </authorList>
    </citation>
    <scope>NUCLEOTIDE SEQUENCE [LARGE SCALE GENOMIC DNA]</scope>
    <source>
        <strain evidence="2 3">KUC8140</strain>
    </source>
</reference>
<dbReference type="InParanoid" id="A0A0H2RKC9"/>
<accession>A0A0H2RKC9</accession>
<evidence type="ECO:0000256" key="1">
    <source>
        <dbReference type="SAM" id="MobiDB-lite"/>
    </source>
</evidence>
<evidence type="ECO:0000313" key="2">
    <source>
        <dbReference type="EMBL" id="KLO05266.1"/>
    </source>
</evidence>
<organism evidence="2 3">
    <name type="scientific">Schizopora paradoxa</name>
    <dbReference type="NCBI Taxonomy" id="27342"/>
    <lineage>
        <taxon>Eukaryota</taxon>
        <taxon>Fungi</taxon>
        <taxon>Dikarya</taxon>
        <taxon>Basidiomycota</taxon>
        <taxon>Agaricomycotina</taxon>
        <taxon>Agaricomycetes</taxon>
        <taxon>Hymenochaetales</taxon>
        <taxon>Schizoporaceae</taxon>
        <taxon>Schizopora</taxon>
    </lineage>
</organism>
<dbReference type="EMBL" id="KQ086335">
    <property type="protein sequence ID" value="KLO05266.1"/>
    <property type="molecule type" value="Genomic_DNA"/>
</dbReference>